<evidence type="ECO:0000256" key="9">
    <source>
        <dbReference type="SAM" id="Phobius"/>
    </source>
</evidence>
<feature type="transmembrane region" description="Helical" evidence="9">
    <location>
        <begin position="392"/>
        <end position="412"/>
    </location>
</feature>
<dbReference type="PANTHER" id="PTHR42718">
    <property type="entry name" value="MAJOR FACILITATOR SUPERFAMILY MULTIDRUG TRANSPORTER MFSC"/>
    <property type="match status" value="1"/>
</dbReference>
<dbReference type="SUPFAM" id="SSF103473">
    <property type="entry name" value="MFS general substrate transporter"/>
    <property type="match status" value="1"/>
</dbReference>
<dbReference type="EMBL" id="BAABIW010000004">
    <property type="protein sequence ID" value="GAA5017429.1"/>
    <property type="molecule type" value="Genomic_DNA"/>
</dbReference>
<dbReference type="InterPro" id="IPR020846">
    <property type="entry name" value="MFS_dom"/>
</dbReference>
<feature type="transmembrane region" description="Helical" evidence="9">
    <location>
        <begin position="363"/>
        <end position="380"/>
    </location>
</feature>
<feature type="transmembrane region" description="Helical" evidence="9">
    <location>
        <begin position="508"/>
        <end position="527"/>
    </location>
</feature>
<comment type="caution">
    <text evidence="11">The sequence shown here is derived from an EMBL/GenBank/DDBJ whole genome shotgun (WGS) entry which is preliminary data.</text>
</comment>
<evidence type="ECO:0000256" key="2">
    <source>
        <dbReference type="ARBA" id="ARBA00008537"/>
    </source>
</evidence>
<sequence>MAADTGAAAVPRGGDRRRWFGLVAISVAVALIIVDSTIVNVAVPYVVSDLDLTSSQVQWVQESYTLVFAATLLIWGTVADRIGRRRMLLIGVVVFVLASVLAALVGSGTALIGARIVQGFGGAMILPTTLSLINAGFQGRERGIAFAVWGSTIGGMVAVGPLLGGWLTTSFSWRWAFGINLPIGLLIVAGVALFVDESRSSRRERIDLVGAVLSAVTFAALAFGLIEGRTYGWWAVTKPFELGPWTWASGPSPVAVAFAVTLVAGATFVVRTLRRTAAGRPTLFRFDLFGIRSFRNGNVAAMIVSLGEFGIVLSLPLWLQNVIGYTAFQTGLVLLGLAVGSFAASGLVAVLSSRLAPPQIVRIGIVAEIVGVAALGFVIGPSTSWGAVVPCLFVYGFGVGLATAQLTGVVLVDVPVERSGEGSGLQSTARQIGSALGIAVLGTVLFTSAGARLDSGLAGLGVPESGRTAVVDAVVESAGGAIPALSRDPRTAPAAAVAEQAFSDATRYAAFTAAGFLVLGLLATFSLGGSGGPAGAGGPGGAGAGRHRPGYADRPDADAPAVT</sequence>
<evidence type="ECO:0000256" key="4">
    <source>
        <dbReference type="ARBA" id="ARBA00022475"/>
    </source>
</evidence>
<evidence type="ECO:0000256" key="5">
    <source>
        <dbReference type="ARBA" id="ARBA00022692"/>
    </source>
</evidence>
<evidence type="ECO:0000256" key="7">
    <source>
        <dbReference type="ARBA" id="ARBA00023136"/>
    </source>
</evidence>
<feature type="transmembrane region" description="Helical" evidence="9">
    <location>
        <begin position="299"/>
        <end position="319"/>
    </location>
</feature>
<feature type="transmembrane region" description="Helical" evidence="9">
    <location>
        <begin position="246"/>
        <end position="270"/>
    </location>
</feature>
<keyword evidence="6 9" id="KW-1133">Transmembrane helix</keyword>
<dbReference type="Gene3D" id="1.20.1720.10">
    <property type="entry name" value="Multidrug resistance protein D"/>
    <property type="match status" value="2"/>
</dbReference>
<gene>
    <name evidence="11" type="ORF">GCM10023258_03660</name>
</gene>
<comment type="subcellular location">
    <subcellularLocation>
        <location evidence="1">Cell membrane</location>
        <topology evidence="1">Multi-pass membrane protein</topology>
    </subcellularLocation>
</comment>
<dbReference type="CDD" id="cd17321">
    <property type="entry name" value="MFS_MMR_MDR_like"/>
    <property type="match status" value="1"/>
</dbReference>
<feature type="transmembrane region" description="Helical" evidence="9">
    <location>
        <begin position="144"/>
        <end position="167"/>
    </location>
</feature>
<dbReference type="PROSITE" id="PS50850">
    <property type="entry name" value="MFS"/>
    <property type="match status" value="1"/>
</dbReference>
<reference evidence="12" key="1">
    <citation type="journal article" date="2019" name="Int. J. Syst. Evol. Microbiol.">
        <title>The Global Catalogue of Microorganisms (GCM) 10K type strain sequencing project: providing services to taxonomists for standard genome sequencing and annotation.</title>
        <authorList>
            <consortium name="The Broad Institute Genomics Platform"/>
            <consortium name="The Broad Institute Genome Sequencing Center for Infectious Disease"/>
            <person name="Wu L."/>
            <person name="Ma J."/>
        </authorList>
    </citation>
    <scope>NUCLEOTIDE SEQUENCE [LARGE SCALE GENOMIC DNA]</scope>
    <source>
        <strain evidence="12">JCM 17687</strain>
    </source>
</reference>
<feature type="transmembrane region" description="Helical" evidence="9">
    <location>
        <begin position="116"/>
        <end position="137"/>
    </location>
</feature>
<feature type="domain" description="Major facilitator superfamily (MFS) profile" evidence="10">
    <location>
        <begin position="21"/>
        <end position="532"/>
    </location>
</feature>
<feature type="transmembrane region" description="Helical" evidence="9">
    <location>
        <begin position="206"/>
        <end position="226"/>
    </location>
</feature>
<feature type="transmembrane region" description="Helical" evidence="9">
    <location>
        <begin position="432"/>
        <end position="451"/>
    </location>
</feature>
<evidence type="ECO:0000256" key="3">
    <source>
        <dbReference type="ARBA" id="ARBA00022448"/>
    </source>
</evidence>
<proteinExistence type="inferred from homology"/>
<keyword evidence="7 9" id="KW-0472">Membrane</keyword>
<accession>A0ABP9J441</accession>
<dbReference type="InterPro" id="IPR011701">
    <property type="entry name" value="MFS"/>
</dbReference>
<evidence type="ECO:0000313" key="11">
    <source>
        <dbReference type="EMBL" id="GAA5017429.1"/>
    </source>
</evidence>
<keyword evidence="5 9" id="KW-0812">Transmembrane</keyword>
<dbReference type="PANTHER" id="PTHR42718:SF9">
    <property type="entry name" value="MAJOR FACILITATOR SUPERFAMILY MULTIDRUG TRANSPORTER MFSC"/>
    <property type="match status" value="1"/>
</dbReference>
<dbReference type="InterPro" id="IPR004638">
    <property type="entry name" value="EmrB-like"/>
</dbReference>
<evidence type="ECO:0000256" key="8">
    <source>
        <dbReference type="SAM" id="MobiDB-lite"/>
    </source>
</evidence>
<keyword evidence="3" id="KW-0813">Transport</keyword>
<feature type="region of interest" description="Disordered" evidence="8">
    <location>
        <begin position="533"/>
        <end position="563"/>
    </location>
</feature>
<dbReference type="NCBIfam" id="TIGR00711">
    <property type="entry name" value="efflux_EmrB"/>
    <property type="match status" value="1"/>
</dbReference>
<feature type="transmembrane region" description="Helical" evidence="9">
    <location>
        <begin position="87"/>
        <end position="110"/>
    </location>
</feature>
<dbReference type="Proteomes" id="UP001500427">
    <property type="component" value="Unassembled WGS sequence"/>
</dbReference>
<comment type="similarity">
    <text evidence="2">Belongs to the major facilitator superfamily. EmrB family.</text>
</comment>
<name>A0ABP9J441_9MICO</name>
<evidence type="ECO:0000259" key="10">
    <source>
        <dbReference type="PROSITE" id="PS50850"/>
    </source>
</evidence>
<keyword evidence="12" id="KW-1185">Reference proteome</keyword>
<feature type="transmembrane region" description="Helical" evidence="9">
    <location>
        <begin position="19"/>
        <end position="43"/>
    </location>
</feature>
<dbReference type="Pfam" id="PF07690">
    <property type="entry name" value="MFS_1"/>
    <property type="match status" value="1"/>
</dbReference>
<evidence type="ECO:0000313" key="12">
    <source>
        <dbReference type="Proteomes" id="UP001500427"/>
    </source>
</evidence>
<keyword evidence="4" id="KW-1003">Cell membrane</keyword>
<evidence type="ECO:0000256" key="6">
    <source>
        <dbReference type="ARBA" id="ARBA00022989"/>
    </source>
</evidence>
<feature type="transmembrane region" description="Helical" evidence="9">
    <location>
        <begin position="331"/>
        <end position="351"/>
    </location>
</feature>
<feature type="transmembrane region" description="Helical" evidence="9">
    <location>
        <begin position="173"/>
        <end position="194"/>
    </location>
</feature>
<dbReference type="InterPro" id="IPR036259">
    <property type="entry name" value="MFS_trans_sf"/>
</dbReference>
<organism evidence="11 12">
    <name type="scientific">Terrabacter aeriphilus</name>
    <dbReference type="NCBI Taxonomy" id="515662"/>
    <lineage>
        <taxon>Bacteria</taxon>
        <taxon>Bacillati</taxon>
        <taxon>Actinomycetota</taxon>
        <taxon>Actinomycetes</taxon>
        <taxon>Micrococcales</taxon>
        <taxon>Intrasporangiaceae</taxon>
        <taxon>Terrabacter</taxon>
    </lineage>
</organism>
<evidence type="ECO:0000256" key="1">
    <source>
        <dbReference type="ARBA" id="ARBA00004651"/>
    </source>
</evidence>
<feature type="transmembrane region" description="Helical" evidence="9">
    <location>
        <begin position="63"/>
        <end position="80"/>
    </location>
</feature>
<dbReference type="RefSeq" id="WP_345505717.1">
    <property type="nucleotide sequence ID" value="NZ_BAABIW010000004.1"/>
</dbReference>
<feature type="compositionally biased region" description="Gly residues" evidence="8">
    <location>
        <begin position="533"/>
        <end position="544"/>
    </location>
</feature>
<protein>
    <submittedName>
        <fullName evidence="11">DHA2 family efflux MFS transporter permease subunit</fullName>
    </submittedName>
</protein>